<sequence length="152" mass="16965">MKTFVAVLLLSACATYAFAEELQMPFNKAVFQFLDERHDERMAQVLRDNGLPEDTLPAADERADSPAFLAPCITTGKLCWKLAGRDPCKKLECIDCFLRCAVANHPTPLPKLTIRQKGCLALLYLCRKHSPSCAGELCCFVRIKRCFKASGH</sequence>
<protein>
    <submittedName>
        <fullName evidence="2">Uncharacterized protein</fullName>
    </submittedName>
</protein>
<dbReference type="EMBL" id="CALNXI010000785">
    <property type="protein sequence ID" value="CAH3047251.1"/>
    <property type="molecule type" value="Genomic_DNA"/>
</dbReference>
<keyword evidence="1" id="KW-0732">Signal</keyword>
<keyword evidence="3" id="KW-1185">Reference proteome</keyword>
<proteinExistence type="predicted"/>
<comment type="caution">
    <text evidence="2">The sequence shown here is derived from an EMBL/GenBank/DDBJ whole genome shotgun (WGS) entry which is preliminary data.</text>
</comment>
<evidence type="ECO:0000313" key="3">
    <source>
        <dbReference type="Proteomes" id="UP001159427"/>
    </source>
</evidence>
<evidence type="ECO:0000313" key="2">
    <source>
        <dbReference type="EMBL" id="CAH3047251.1"/>
    </source>
</evidence>
<reference evidence="2 3" key="1">
    <citation type="submission" date="2022-05" db="EMBL/GenBank/DDBJ databases">
        <authorList>
            <consortium name="Genoscope - CEA"/>
            <person name="William W."/>
        </authorList>
    </citation>
    <scope>NUCLEOTIDE SEQUENCE [LARGE SCALE GENOMIC DNA]</scope>
</reference>
<name>A0ABN8NFQ4_9CNID</name>
<dbReference type="Proteomes" id="UP001159427">
    <property type="component" value="Unassembled WGS sequence"/>
</dbReference>
<feature type="chain" id="PRO_5046380961" evidence="1">
    <location>
        <begin position="20"/>
        <end position="152"/>
    </location>
</feature>
<gene>
    <name evidence="2" type="ORF">PEVE_00041386</name>
</gene>
<accession>A0ABN8NFQ4</accession>
<feature type="signal peptide" evidence="1">
    <location>
        <begin position="1"/>
        <end position="19"/>
    </location>
</feature>
<organism evidence="2 3">
    <name type="scientific">Porites evermanni</name>
    <dbReference type="NCBI Taxonomy" id="104178"/>
    <lineage>
        <taxon>Eukaryota</taxon>
        <taxon>Metazoa</taxon>
        <taxon>Cnidaria</taxon>
        <taxon>Anthozoa</taxon>
        <taxon>Hexacorallia</taxon>
        <taxon>Scleractinia</taxon>
        <taxon>Fungiina</taxon>
        <taxon>Poritidae</taxon>
        <taxon>Porites</taxon>
    </lineage>
</organism>
<evidence type="ECO:0000256" key="1">
    <source>
        <dbReference type="SAM" id="SignalP"/>
    </source>
</evidence>